<keyword evidence="1" id="KW-0175">Coiled coil</keyword>
<dbReference type="AlphaFoldDB" id="A0A8S1JUQ8"/>
<reference evidence="2" key="1">
    <citation type="submission" date="2021-01" db="EMBL/GenBank/DDBJ databases">
        <authorList>
            <consortium name="Genoscope - CEA"/>
            <person name="William W."/>
        </authorList>
    </citation>
    <scope>NUCLEOTIDE SEQUENCE</scope>
</reference>
<organism evidence="2 3">
    <name type="scientific">Paramecium primaurelia</name>
    <dbReference type="NCBI Taxonomy" id="5886"/>
    <lineage>
        <taxon>Eukaryota</taxon>
        <taxon>Sar</taxon>
        <taxon>Alveolata</taxon>
        <taxon>Ciliophora</taxon>
        <taxon>Intramacronucleata</taxon>
        <taxon>Oligohymenophorea</taxon>
        <taxon>Peniculida</taxon>
        <taxon>Parameciidae</taxon>
        <taxon>Paramecium</taxon>
    </lineage>
</organism>
<feature type="coiled-coil region" evidence="1">
    <location>
        <begin position="155"/>
        <end position="186"/>
    </location>
</feature>
<gene>
    <name evidence="2" type="ORF">PPRIM_AZ9-3.1.T0090346</name>
</gene>
<evidence type="ECO:0000313" key="3">
    <source>
        <dbReference type="Proteomes" id="UP000688137"/>
    </source>
</evidence>
<name>A0A8S1JUQ8_PARPR</name>
<dbReference type="Proteomes" id="UP000688137">
    <property type="component" value="Unassembled WGS sequence"/>
</dbReference>
<comment type="caution">
    <text evidence="2">The sequence shown here is derived from an EMBL/GenBank/DDBJ whole genome shotgun (WGS) entry which is preliminary data.</text>
</comment>
<evidence type="ECO:0000313" key="2">
    <source>
        <dbReference type="EMBL" id="CAD8045319.1"/>
    </source>
</evidence>
<accession>A0A8S1JUQ8</accession>
<protein>
    <submittedName>
        <fullName evidence="2">Uncharacterized protein</fullName>
    </submittedName>
</protein>
<dbReference type="EMBL" id="CAJJDM010000006">
    <property type="protein sequence ID" value="CAD8045319.1"/>
    <property type="molecule type" value="Genomic_DNA"/>
</dbReference>
<proteinExistence type="predicted"/>
<sequence>MKFYKEQVDKISEQNIIIPIKSQTFKCCNKDFKSSQKYQGHLISKSHQLKQLKSPITTNRSQTGNSLLNSNVCLFCDELCDNIEDCLKHMSNYGYLFVNKSIVQILRDCQKHYQNKQIRIILVYIVFQTFINSHATHCLMSQQEYKVLSKYYNFVEKLLAILVDQKQQLSQKQDQKEDENKNEKKIKLKEIGKMMKMKILIQMMIMKMKRNQHQNKLIIQKLMKNQDKRDQNNYQNKLVSIKLRQQKLVNYCYQMENYQATKIKENIINRIIFHLKFKKMNKLMDIADEKQLALLSNELIVGHLRNFYYQKTRTLAYGQTQIGQRNNLIQIRWLRKSC</sequence>
<keyword evidence="3" id="KW-1185">Reference proteome</keyword>
<evidence type="ECO:0000256" key="1">
    <source>
        <dbReference type="SAM" id="Coils"/>
    </source>
</evidence>